<gene>
    <name evidence="1" type="ORF">MENT_LOCUS19939</name>
</gene>
<comment type="caution">
    <text evidence="1">The sequence shown here is derived from an EMBL/GenBank/DDBJ whole genome shotgun (WGS) entry which is preliminary data.</text>
</comment>
<name>A0A6V7V2H9_MELEN</name>
<evidence type="ECO:0000313" key="1">
    <source>
        <dbReference type="EMBL" id="CAD2168565.1"/>
    </source>
</evidence>
<accession>A0A6V7V2H9</accession>
<reference evidence="1 2" key="1">
    <citation type="submission" date="2020-08" db="EMBL/GenBank/DDBJ databases">
        <authorList>
            <person name="Koutsovoulos G."/>
            <person name="Danchin GJ E."/>
        </authorList>
    </citation>
    <scope>NUCLEOTIDE SEQUENCE [LARGE SCALE GENOMIC DNA]</scope>
</reference>
<organism evidence="1 2">
    <name type="scientific">Meloidogyne enterolobii</name>
    <name type="common">Root-knot nematode worm</name>
    <name type="synonym">Meloidogyne mayaguensis</name>
    <dbReference type="NCBI Taxonomy" id="390850"/>
    <lineage>
        <taxon>Eukaryota</taxon>
        <taxon>Metazoa</taxon>
        <taxon>Ecdysozoa</taxon>
        <taxon>Nematoda</taxon>
        <taxon>Chromadorea</taxon>
        <taxon>Rhabditida</taxon>
        <taxon>Tylenchina</taxon>
        <taxon>Tylenchomorpha</taxon>
        <taxon>Tylenchoidea</taxon>
        <taxon>Meloidogynidae</taxon>
        <taxon>Meloidogyninae</taxon>
        <taxon>Meloidogyne</taxon>
    </lineage>
</organism>
<proteinExistence type="predicted"/>
<sequence length="50" mass="5784">MYLSKTGIKTDLKDFKKLSALRTEDCGCGKLLIYVQLQSKNNKKILFIFQ</sequence>
<dbReference type="EMBL" id="CAJEWN010000142">
    <property type="protein sequence ID" value="CAD2168565.1"/>
    <property type="molecule type" value="Genomic_DNA"/>
</dbReference>
<protein>
    <submittedName>
        <fullName evidence="1">Uncharacterized protein</fullName>
    </submittedName>
</protein>
<evidence type="ECO:0000313" key="2">
    <source>
        <dbReference type="Proteomes" id="UP000580250"/>
    </source>
</evidence>
<dbReference type="AlphaFoldDB" id="A0A6V7V2H9"/>
<dbReference type="Proteomes" id="UP000580250">
    <property type="component" value="Unassembled WGS sequence"/>
</dbReference>